<feature type="region of interest" description="Disordered" evidence="2">
    <location>
        <begin position="276"/>
        <end position="313"/>
    </location>
</feature>
<accession>A0A9K3PLW1</accession>
<organism evidence="3 4">
    <name type="scientific">Nitzschia inconspicua</name>
    <dbReference type="NCBI Taxonomy" id="303405"/>
    <lineage>
        <taxon>Eukaryota</taxon>
        <taxon>Sar</taxon>
        <taxon>Stramenopiles</taxon>
        <taxon>Ochrophyta</taxon>
        <taxon>Bacillariophyta</taxon>
        <taxon>Bacillariophyceae</taxon>
        <taxon>Bacillariophycidae</taxon>
        <taxon>Bacillariales</taxon>
        <taxon>Bacillariaceae</taxon>
        <taxon>Nitzschia</taxon>
    </lineage>
</organism>
<dbReference type="PANTHER" id="PTHR15239">
    <property type="entry name" value="NUCLEAR EXPORT MEDIATOR FACTOR NEMF"/>
    <property type="match status" value="1"/>
</dbReference>
<dbReference type="AlphaFoldDB" id="A0A9K3PLW1"/>
<evidence type="ECO:0000313" key="3">
    <source>
        <dbReference type="EMBL" id="KAG7352300.1"/>
    </source>
</evidence>
<dbReference type="GO" id="GO:0072344">
    <property type="term" value="P:rescue of stalled ribosome"/>
    <property type="evidence" value="ECO:0007669"/>
    <property type="project" value="TreeGrafter"/>
</dbReference>
<feature type="region of interest" description="Disordered" evidence="2">
    <location>
        <begin position="427"/>
        <end position="481"/>
    </location>
</feature>
<reference evidence="3" key="1">
    <citation type="journal article" date="2021" name="Sci. Rep.">
        <title>Diploid genomic architecture of Nitzschia inconspicua, an elite biomass production diatom.</title>
        <authorList>
            <person name="Oliver A."/>
            <person name="Podell S."/>
            <person name="Pinowska A."/>
            <person name="Traller J.C."/>
            <person name="Smith S.R."/>
            <person name="McClure R."/>
            <person name="Beliaev A."/>
            <person name="Bohutskyi P."/>
            <person name="Hill E.A."/>
            <person name="Rabines A."/>
            <person name="Zheng H."/>
            <person name="Allen L.Z."/>
            <person name="Kuo A."/>
            <person name="Grigoriev I.V."/>
            <person name="Allen A.E."/>
            <person name="Hazlebeck D."/>
            <person name="Allen E.E."/>
        </authorList>
    </citation>
    <scope>NUCLEOTIDE SEQUENCE</scope>
    <source>
        <strain evidence="3">Hildebrandi</strain>
    </source>
</reference>
<sequence>MQFPSPSRANRIGHCLCGRRFYLLQCMLSISSLLPLTAGFHCQKYVPSRLLLSRTLAFARPLGWHYQIERHGRLFLSSSSLVPLSLTHHNITEYSEISEWRGDDDVSSYEPRQVLEDEEHGSELLAEYQQWSQALDQAVTALQKKRKSLQLELTKAQGAEKTMARAQLLVSNLYLFQDASIKKATVMDWENDVEVELELSNKYDSASAEADALFAQARKLKRGSQVVADLLEETVSAGEILEGAQKDLHSAYDNDLVDEGRFALVKDRLIRTSHTTKFQVPRNVDNRGRSDKGNQSNNRRERKPELGTPASNIRKIKSPGGCTIYVGRNRRGNEYISLTLARGNDIWMHSRGCPGAHVLILNRRGGPPVTDACLQLAADLAIFYSDLRNEAKAQVTAAEPKHILKPRGAPLGAVKIREEWKTFVGRPDQVPDELKMAREESGQTDEYHMMDKAKHRRRTKQAAEEDQNKRRQRQKERRAQH</sequence>
<dbReference type="GO" id="GO:1990112">
    <property type="term" value="C:RQC complex"/>
    <property type="evidence" value="ECO:0007669"/>
    <property type="project" value="TreeGrafter"/>
</dbReference>
<gene>
    <name evidence="3" type="ORF">IV203_008348</name>
</gene>
<feature type="compositionally biased region" description="Basic and acidic residues" evidence="2">
    <location>
        <begin position="284"/>
        <end position="305"/>
    </location>
</feature>
<dbReference type="InterPro" id="IPR051608">
    <property type="entry name" value="RQC_Subunit_NEMF"/>
</dbReference>
<comment type="caution">
    <text evidence="3">The sequence shown here is derived from an EMBL/GenBank/DDBJ whole genome shotgun (WGS) entry which is preliminary data.</text>
</comment>
<feature type="compositionally biased region" description="Basic and acidic residues" evidence="2">
    <location>
        <begin position="432"/>
        <end position="452"/>
    </location>
</feature>
<dbReference type="PANTHER" id="PTHR15239:SF6">
    <property type="entry name" value="RIBOSOME QUALITY CONTROL COMPLEX SUBUNIT NEMF"/>
    <property type="match status" value="1"/>
</dbReference>
<keyword evidence="1" id="KW-0175">Coiled coil</keyword>
<name>A0A9K3PLW1_9STRA</name>
<dbReference type="Proteomes" id="UP000693970">
    <property type="component" value="Unassembled WGS sequence"/>
</dbReference>
<dbReference type="GO" id="GO:0043023">
    <property type="term" value="F:ribosomal large subunit binding"/>
    <property type="evidence" value="ECO:0007669"/>
    <property type="project" value="TreeGrafter"/>
</dbReference>
<reference evidence="3" key="2">
    <citation type="submission" date="2021-04" db="EMBL/GenBank/DDBJ databases">
        <authorList>
            <person name="Podell S."/>
        </authorList>
    </citation>
    <scope>NUCLEOTIDE SEQUENCE</scope>
    <source>
        <strain evidence="3">Hildebrandi</strain>
    </source>
</reference>
<protein>
    <submittedName>
        <fullName evidence="3">Fibronectin-binding protein</fullName>
    </submittedName>
</protein>
<feature type="compositionally biased region" description="Basic residues" evidence="2">
    <location>
        <begin position="470"/>
        <end position="481"/>
    </location>
</feature>
<evidence type="ECO:0000256" key="2">
    <source>
        <dbReference type="SAM" id="MobiDB-lite"/>
    </source>
</evidence>
<evidence type="ECO:0000313" key="4">
    <source>
        <dbReference type="Proteomes" id="UP000693970"/>
    </source>
</evidence>
<dbReference type="Pfam" id="PF05833">
    <property type="entry name" value="NFACT_N"/>
    <property type="match status" value="1"/>
</dbReference>
<dbReference type="EMBL" id="JAGRRH010000017">
    <property type="protein sequence ID" value="KAG7352300.1"/>
    <property type="molecule type" value="Genomic_DNA"/>
</dbReference>
<dbReference type="OrthoDB" id="436717at2759"/>
<proteinExistence type="predicted"/>
<keyword evidence="4" id="KW-1185">Reference proteome</keyword>
<dbReference type="GO" id="GO:0000049">
    <property type="term" value="F:tRNA binding"/>
    <property type="evidence" value="ECO:0007669"/>
    <property type="project" value="TreeGrafter"/>
</dbReference>
<evidence type="ECO:0000256" key="1">
    <source>
        <dbReference type="SAM" id="Coils"/>
    </source>
</evidence>
<feature type="coiled-coil region" evidence="1">
    <location>
        <begin position="132"/>
        <end position="159"/>
    </location>
</feature>